<dbReference type="InterPro" id="IPR021744">
    <property type="entry name" value="CbiG_N"/>
</dbReference>
<dbReference type="Proteomes" id="UP000006055">
    <property type="component" value="Chromosome"/>
</dbReference>
<dbReference type="InterPro" id="IPR002750">
    <property type="entry name" value="CobE/GbiG_C"/>
</dbReference>
<evidence type="ECO:0000313" key="3">
    <source>
        <dbReference type="EMBL" id="AFM28184.1"/>
    </source>
</evidence>
<dbReference type="PANTHER" id="PTHR37477:SF1">
    <property type="entry name" value="COBALT-PRECORRIN-5A HYDROLASE"/>
    <property type="match status" value="1"/>
</dbReference>
<feature type="domain" description="Cobalamin synthesis G N-terminal" evidence="2">
    <location>
        <begin position="51"/>
        <end position="131"/>
    </location>
</feature>
<dbReference type="Gene3D" id="3.40.50.11220">
    <property type="match status" value="1"/>
</dbReference>
<gene>
    <name evidence="3" type="ordered locus">Desti_5604</name>
</gene>
<dbReference type="SUPFAM" id="SSF159672">
    <property type="entry name" value="CbiG N-terminal domain-like"/>
    <property type="match status" value="1"/>
</dbReference>
<dbReference type="AlphaFoldDB" id="I4CF43"/>
<dbReference type="OrthoDB" id="9781023at2"/>
<name>I4CF43_DESTA</name>
<evidence type="ECO:0000259" key="1">
    <source>
        <dbReference type="Pfam" id="PF01890"/>
    </source>
</evidence>
<evidence type="ECO:0000313" key="4">
    <source>
        <dbReference type="Proteomes" id="UP000006055"/>
    </source>
</evidence>
<dbReference type="InterPro" id="IPR038029">
    <property type="entry name" value="GbiG_N_sf"/>
</dbReference>
<sequence length="260" mass="27886">MIFAVLTLSSEGLKLAEAIASKRPDTVVYVHDQVDVPIGSSVIKFTSVVDLTAQIFNHYRGLVYIMPCGVVVRAIAPLIRHKTEDPAVVAVDVAGRWAISLLSGHEGGANDLALEIGNILSAEPIVTTTTEALKTLIVGIGCRRGADARHILDAVNGVLSEAHLSVNDVRLLASADLKADETGLIDAARTLGIPLRFVSSQELNDSPRVFEESDFVREKVDLPAVAEPCALLAGRRTTLLIRKQIRNGVTVAVARENSLW</sequence>
<dbReference type="InterPro" id="IPR052553">
    <property type="entry name" value="CbiG_hydrolase"/>
</dbReference>
<dbReference type="Pfam" id="PF01890">
    <property type="entry name" value="CbiG_C"/>
    <property type="match status" value="1"/>
</dbReference>
<dbReference type="InterPro" id="IPR036518">
    <property type="entry name" value="CobE/GbiG_C_sf"/>
</dbReference>
<reference evidence="4" key="1">
    <citation type="submission" date="2012-06" db="EMBL/GenBank/DDBJ databases">
        <title>Complete sequence of chromosome of Desulfomonile tiedjei DSM 6799.</title>
        <authorList>
            <person name="Lucas S."/>
            <person name="Copeland A."/>
            <person name="Lapidus A."/>
            <person name="Glavina del Rio T."/>
            <person name="Dalin E."/>
            <person name="Tice H."/>
            <person name="Bruce D."/>
            <person name="Goodwin L."/>
            <person name="Pitluck S."/>
            <person name="Peters L."/>
            <person name="Ovchinnikova G."/>
            <person name="Zeytun A."/>
            <person name="Lu M."/>
            <person name="Kyrpides N."/>
            <person name="Mavromatis K."/>
            <person name="Ivanova N."/>
            <person name="Brettin T."/>
            <person name="Detter J.C."/>
            <person name="Han C."/>
            <person name="Larimer F."/>
            <person name="Land M."/>
            <person name="Hauser L."/>
            <person name="Markowitz V."/>
            <person name="Cheng J.-F."/>
            <person name="Hugenholtz P."/>
            <person name="Woyke T."/>
            <person name="Wu D."/>
            <person name="Spring S."/>
            <person name="Schroeder M."/>
            <person name="Brambilla E."/>
            <person name="Klenk H.-P."/>
            <person name="Eisen J.A."/>
        </authorList>
    </citation>
    <scope>NUCLEOTIDE SEQUENCE [LARGE SCALE GENOMIC DNA]</scope>
    <source>
        <strain evidence="4">ATCC 49306 / DSM 6799 / DCB-1</strain>
    </source>
</reference>
<dbReference type="GO" id="GO:0009236">
    <property type="term" value="P:cobalamin biosynthetic process"/>
    <property type="evidence" value="ECO:0007669"/>
    <property type="project" value="InterPro"/>
</dbReference>
<dbReference type="PATRIC" id="fig|706587.4.peg.6320"/>
<dbReference type="HOGENOM" id="CLU_028397_0_2_7"/>
<dbReference type="SUPFAM" id="SSF159664">
    <property type="entry name" value="CobE/GbiG C-terminal domain-like"/>
    <property type="match status" value="1"/>
</dbReference>
<dbReference type="STRING" id="706587.Desti_5604"/>
<feature type="domain" description="CobE/GbiG C-terminal" evidence="1">
    <location>
        <begin position="136"/>
        <end position="254"/>
    </location>
</feature>
<dbReference type="PANTHER" id="PTHR37477">
    <property type="entry name" value="COBALT-PRECORRIN-5A HYDROLASE"/>
    <property type="match status" value="1"/>
</dbReference>
<dbReference type="KEGG" id="dti:Desti_5604"/>
<accession>I4CF43</accession>
<dbReference type="eggNOG" id="COG2073">
    <property type="taxonomic scope" value="Bacteria"/>
</dbReference>
<dbReference type="Pfam" id="PF11760">
    <property type="entry name" value="CbiG_N"/>
    <property type="match status" value="1"/>
</dbReference>
<proteinExistence type="predicted"/>
<organism evidence="3 4">
    <name type="scientific">Desulfomonile tiedjei (strain ATCC 49306 / DSM 6799 / DCB-1)</name>
    <dbReference type="NCBI Taxonomy" id="706587"/>
    <lineage>
        <taxon>Bacteria</taxon>
        <taxon>Pseudomonadati</taxon>
        <taxon>Thermodesulfobacteriota</taxon>
        <taxon>Desulfomonilia</taxon>
        <taxon>Desulfomonilales</taxon>
        <taxon>Desulfomonilaceae</taxon>
        <taxon>Desulfomonile</taxon>
    </lineage>
</organism>
<protein>
    <submittedName>
        <fullName evidence="3">Cobalamin biosynthesis protein CbiG</fullName>
    </submittedName>
</protein>
<evidence type="ECO:0000259" key="2">
    <source>
        <dbReference type="Pfam" id="PF11760"/>
    </source>
</evidence>
<dbReference type="Gene3D" id="3.30.420.180">
    <property type="entry name" value="CobE/GbiG C-terminal domain"/>
    <property type="match status" value="1"/>
</dbReference>
<dbReference type="EMBL" id="CP003360">
    <property type="protein sequence ID" value="AFM28184.1"/>
    <property type="molecule type" value="Genomic_DNA"/>
</dbReference>
<keyword evidence="4" id="KW-1185">Reference proteome</keyword>
<dbReference type="RefSeq" id="WP_014813261.1">
    <property type="nucleotide sequence ID" value="NC_018025.1"/>
</dbReference>